<dbReference type="OMA" id="AWNTEIC"/>
<dbReference type="Gene3D" id="1.10.8.20">
    <property type="entry name" value="N-terminal domain of phosphatidylinositol transfer protein sec14p"/>
    <property type="match status" value="1"/>
</dbReference>
<dbReference type="SUPFAM" id="SSF46938">
    <property type="entry name" value="CRAL/TRIO N-terminal domain"/>
    <property type="match status" value="1"/>
</dbReference>
<keyword evidence="3" id="KW-1185">Reference proteome</keyword>
<dbReference type="GO" id="GO:1902936">
    <property type="term" value="F:phosphatidylinositol bisphosphate binding"/>
    <property type="evidence" value="ECO:0007669"/>
    <property type="project" value="TreeGrafter"/>
</dbReference>
<protein>
    <submittedName>
        <fullName evidence="2">Alpha-tocopherol transfer protein</fullName>
    </submittedName>
</protein>
<reference evidence="2 3" key="1">
    <citation type="submission" date="2015-12" db="EMBL/GenBank/DDBJ databases">
        <title>The genome of Folsomia candida.</title>
        <authorList>
            <person name="Faddeeva A."/>
            <person name="Derks M.F."/>
            <person name="Anvar Y."/>
            <person name="Smit S."/>
            <person name="Van Straalen N."/>
            <person name="Roelofs D."/>
        </authorList>
    </citation>
    <scope>NUCLEOTIDE SEQUENCE [LARGE SCALE GENOMIC DNA]</scope>
    <source>
        <strain evidence="2 3">VU population</strain>
        <tissue evidence="2">Whole body</tissue>
    </source>
</reference>
<name>A0A226CY95_FOLCA</name>
<evidence type="ECO:0000313" key="3">
    <source>
        <dbReference type="Proteomes" id="UP000198287"/>
    </source>
</evidence>
<dbReference type="SUPFAM" id="SSF52087">
    <property type="entry name" value="CRAL/TRIO domain"/>
    <property type="match status" value="1"/>
</dbReference>
<dbReference type="SMART" id="SM00516">
    <property type="entry name" value="SEC14"/>
    <property type="match status" value="1"/>
</dbReference>
<proteinExistence type="predicted"/>
<dbReference type="InterPro" id="IPR001251">
    <property type="entry name" value="CRAL-TRIO_dom"/>
</dbReference>
<dbReference type="AlphaFoldDB" id="A0A226CY95"/>
<dbReference type="GO" id="GO:0016020">
    <property type="term" value="C:membrane"/>
    <property type="evidence" value="ECO:0007669"/>
    <property type="project" value="TreeGrafter"/>
</dbReference>
<dbReference type="EMBL" id="LNIX01000047">
    <property type="protein sequence ID" value="OXA38292.1"/>
    <property type="molecule type" value="Genomic_DNA"/>
</dbReference>
<accession>A0A226CY95</accession>
<feature type="domain" description="CRAL-TRIO" evidence="1">
    <location>
        <begin position="76"/>
        <end position="239"/>
    </location>
</feature>
<sequence length="261" mass="29929">MVEIIEGLRFASALAELKCRIQKDEKIEPYSDILDDKFLMGFLRGKKWDVDKAMICLQHYIKMRTVKYKNFTKLYRPSTVKFLDKGVLNLLKHRDPHGRLVLLAQINKWSPSEIPADEAIATALFIVDEGIRSFLSTGNECVAIFDCAGITFAQARNATPKKIILLIDMFTKNIPTKPKGVHFINHGFIVHHLYRFASPMLEKKIRERVHFHSNTSQLHGHIPAKILPTSLDGELETEDAFDTSQDAVVRGNDYFYERLAR</sequence>
<dbReference type="Pfam" id="PF00650">
    <property type="entry name" value="CRAL_TRIO"/>
    <property type="match status" value="1"/>
</dbReference>
<dbReference type="PANTHER" id="PTHR10174">
    <property type="entry name" value="ALPHA-TOCOPHEROL TRANSFER PROTEIN-RELATED"/>
    <property type="match status" value="1"/>
</dbReference>
<evidence type="ECO:0000259" key="1">
    <source>
        <dbReference type="PROSITE" id="PS50191"/>
    </source>
</evidence>
<evidence type="ECO:0000313" key="2">
    <source>
        <dbReference type="EMBL" id="OXA38292.1"/>
    </source>
</evidence>
<dbReference type="PANTHER" id="PTHR10174:SF208">
    <property type="entry name" value="CRAL-TRIO DOMAIN-CONTAINING PROTEIN DDB_G0278031"/>
    <property type="match status" value="1"/>
</dbReference>
<gene>
    <name evidence="2" type="ORF">Fcan01_27050</name>
</gene>
<dbReference type="PROSITE" id="PS50191">
    <property type="entry name" value="CRAL_TRIO"/>
    <property type="match status" value="1"/>
</dbReference>
<dbReference type="Gene3D" id="3.40.525.10">
    <property type="entry name" value="CRAL-TRIO lipid binding domain"/>
    <property type="match status" value="1"/>
</dbReference>
<dbReference type="InterPro" id="IPR036273">
    <property type="entry name" value="CRAL/TRIO_N_dom_sf"/>
</dbReference>
<dbReference type="InterPro" id="IPR036865">
    <property type="entry name" value="CRAL-TRIO_dom_sf"/>
</dbReference>
<dbReference type="InterPro" id="IPR011074">
    <property type="entry name" value="CRAL/TRIO_N_dom"/>
</dbReference>
<dbReference type="OrthoDB" id="6682367at2759"/>
<comment type="caution">
    <text evidence="2">The sequence shown here is derived from an EMBL/GenBank/DDBJ whole genome shotgun (WGS) entry which is preliminary data.</text>
</comment>
<dbReference type="Gene3D" id="1.20.5.1200">
    <property type="entry name" value="Alpha-tocopherol transfer"/>
    <property type="match status" value="1"/>
</dbReference>
<organism evidence="2 3">
    <name type="scientific">Folsomia candida</name>
    <name type="common">Springtail</name>
    <dbReference type="NCBI Taxonomy" id="158441"/>
    <lineage>
        <taxon>Eukaryota</taxon>
        <taxon>Metazoa</taxon>
        <taxon>Ecdysozoa</taxon>
        <taxon>Arthropoda</taxon>
        <taxon>Hexapoda</taxon>
        <taxon>Collembola</taxon>
        <taxon>Entomobryomorpha</taxon>
        <taxon>Isotomoidea</taxon>
        <taxon>Isotomidae</taxon>
        <taxon>Proisotominae</taxon>
        <taxon>Folsomia</taxon>
    </lineage>
</organism>
<dbReference type="SMART" id="SM01100">
    <property type="entry name" value="CRAL_TRIO_N"/>
    <property type="match status" value="1"/>
</dbReference>
<dbReference type="Proteomes" id="UP000198287">
    <property type="component" value="Unassembled WGS sequence"/>
</dbReference>
<dbReference type="CDD" id="cd00170">
    <property type="entry name" value="SEC14"/>
    <property type="match status" value="1"/>
</dbReference>
<dbReference type="PRINTS" id="PR00180">
    <property type="entry name" value="CRETINALDHBP"/>
</dbReference>